<dbReference type="Pfam" id="PF08448">
    <property type="entry name" value="PAS_4"/>
    <property type="match status" value="2"/>
</dbReference>
<dbReference type="SUPFAM" id="SSF55781">
    <property type="entry name" value="GAF domain-like"/>
    <property type="match status" value="1"/>
</dbReference>
<dbReference type="InterPro" id="IPR029016">
    <property type="entry name" value="GAF-like_dom_sf"/>
</dbReference>
<dbReference type="Gene3D" id="3.60.40.10">
    <property type="entry name" value="PPM-type phosphatase domain"/>
    <property type="match status" value="1"/>
</dbReference>
<evidence type="ECO:0000256" key="1">
    <source>
        <dbReference type="ARBA" id="ARBA00022801"/>
    </source>
</evidence>
<name>A0A402D256_9BACT</name>
<dbReference type="KEGG" id="ccot:CCAX7_21740"/>
<gene>
    <name evidence="2" type="ORF">CCAX7_21740</name>
</gene>
<evidence type="ECO:0000313" key="3">
    <source>
        <dbReference type="Proteomes" id="UP000287394"/>
    </source>
</evidence>
<keyword evidence="3" id="KW-1185">Reference proteome</keyword>
<keyword evidence="1" id="KW-0378">Hydrolase</keyword>
<protein>
    <submittedName>
        <fullName evidence="2">Uncharacterized protein</fullName>
    </submittedName>
</protein>
<dbReference type="Proteomes" id="UP000287394">
    <property type="component" value="Chromosome"/>
</dbReference>
<dbReference type="PANTHER" id="PTHR43156">
    <property type="entry name" value="STAGE II SPORULATION PROTEIN E-RELATED"/>
    <property type="match status" value="1"/>
</dbReference>
<dbReference type="InterPro" id="IPR000700">
    <property type="entry name" value="PAS-assoc_C"/>
</dbReference>
<dbReference type="GO" id="GO:0016791">
    <property type="term" value="F:phosphatase activity"/>
    <property type="evidence" value="ECO:0007669"/>
    <property type="project" value="TreeGrafter"/>
</dbReference>
<dbReference type="InterPro" id="IPR036457">
    <property type="entry name" value="PPM-type-like_dom_sf"/>
</dbReference>
<dbReference type="SUPFAM" id="SSF81606">
    <property type="entry name" value="PP2C-like"/>
    <property type="match status" value="1"/>
</dbReference>
<organism evidence="2 3">
    <name type="scientific">Capsulimonas corticalis</name>
    <dbReference type="NCBI Taxonomy" id="2219043"/>
    <lineage>
        <taxon>Bacteria</taxon>
        <taxon>Bacillati</taxon>
        <taxon>Armatimonadota</taxon>
        <taxon>Armatimonadia</taxon>
        <taxon>Capsulimonadales</taxon>
        <taxon>Capsulimonadaceae</taxon>
        <taxon>Capsulimonas</taxon>
    </lineage>
</organism>
<dbReference type="InterPro" id="IPR003018">
    <property type="entry name" value="GAF"/>
</dbReference>
<dbReference type="Gene3D" id="3.30.450.40">
    <property type="match status" value="1"/>
</dbReference>
<dbReference type="Pfam" id="PF07228">
    <property type="entry name" value="SpoIIE"/>
    <property type="match status" value="1"/>
</dbReference>
<dbReference type="NCBIfam" id="TIGR00229">
    <property type="entry name" value="sensory_box"/>
    <property type="match status" value="1"/>
</dbReference>
<dbReference type="SUPFAM" id="SSF55785">
    <property type="entry name" value="PYP-like sensor domain (PAS domain)"/>
    <property type="match status" value="2"/>
</dbReference>
<sequence length="768" mass="83584">MRALGAEREAILGKTLFEIPLPEALAQHVHQCFQQTVATGQTLQSEMEALTPFGQRRFQYLYTPLFSENSEIEAVLVNSRDVTDERRVLDALTESDVRFETLLERCHDAIAVSKDGVHIFANRAYANMFVCDSPDEIRGLPVLDLIAPSARESIAARIRLRGAGGAVETIYVTRGLRRNGEEFDMETRVSTYQWRDEMYTLVILRDVSEERRRDSLQREQTAALKSHQDWLETVLNLLPVGLLFVEPGTGRVVFANRTADELAGGGLVSGLAADEGRDNYPCFDHSGRRLTMDELPSTRVARGESLRGLEIIWRTPSGDRPLLVFGDTIPALHGHDEMGAVVFQDIGEQKDLQKQLAASYEREWLINWIGATIRGTMNSSEIPAATVAALGSALRADRCYFIFYDLEQGRSWINDEWRSGDLSSLVGEHELSCHDQILEAYQRSVGQTLIISDIVSDTRFSGIADEMARLGLRSGIRVPLYEGQTLVAALVVTMANSGREWTQDEVALTEAVASVSRTAAEAARTLERERNIANNLQNALKPAPPPSVAGLDVADFHRAALDEASVGGDFYDVFALKEGVTALVLGDVSGKGLAAAAQVATVRNMLRTVLYLHEDPAQAVTTLNGLVVTHDLLRGFVTLFVGCYDSDSRTLTYVSCGHEPGLLQGADGGAVCLLPATGPVLGIDANASFTAERYTLSPGDRFLVYTDGLSEAGPDRSNLLGSEGLAAMLEAKGDPSATALMARVMDGVKAWTGGSLRDDACMLASVVA</sequence>
<dbReference type="Gene3D" id="3.30.450.20">
    <property type="entry name" value="PAS domain"/>
    <property type="match status" value="3"/>
</dbReference>
<dbReference type="SMART" id="SM00091">
    <property type="entry name" value="PAS"/>
    <property type="match status" value="2"/>
</dbReference>
<dbReference type="SMART" id="SM00065">
    <property type="entry name" value="GAF"/>
    <property type="match status" value="1"/>
</dbReference>
<evidence type="ECO:0000313" key="2">
    <source>
        <dbReference type="EMBL" id="BDI30123.1"/>
    </source>
</evidence>
<dbReference type="EMBL" id="AP025739">
    <property type="protein sequence ID" value="BDI30123.1"/>
    <property type="molecule type" value="Genomic_DNA"/>
</dbReference>
<dbReference type="SMART" id="SM00331">
    <property type="entry name" value="PP2C_SIG"/>
    <property type="match status" value="1"/>
</dbReference>
<dbReference type="AlphaFoldDB" id="A0A402D256"/>
<accession>A0A402D256</accession>
<dbReference type="InterPro" id="IPR052016">
    <property type="entry name" value="Bact_Sigma-Reg"/>
</dbReference>
<dbReference type="InterPro" id="IPR000014">
    <property type="entry name" value="PAS"/>
</dbReference>
<dbReference type="InterPro" id="IPR035965">
    <property type="entry name" value="PAS-like_dom_sf"/>
</dbReference>
<dbReference type="PANTHER" id="PTHR43156:SF2">
    <property type="entry name" value="STAGE II SPORULATION PROTEIN E"/>
    <property type="match status" value="1"/>
</dbReference>
<dbReference type="PROSITE" id="PS50113">
    <property type="entry name" value="PAC"/>
    <property type="match status" value="1"/>
</dbReference>
<proteinExistence type="predicted"/>
<dbReference type="InterPro" id="IPR001932">
    <property type="entry name" value="PPM-type_phosphatase-like_dom"/>
</dbReference>
<dbReference type="CDD" id="cd00130">
    <property type="entry name" value="PAS"/>
    <property type="match status" value="1"/>
</dbReference>
<dbReference type="InterPro" id="IPR013656">
    <property type="entry name" value="PAS_4"/>
</dbReference>
<reference evidence="2 3" key="1">
    <citation type="journal article" date="2019" name="Int. J. Syst. Evol. Microbiol.">
        <title>Capsulimonas corticalis gen. nov., sp. nov., an aerobic capsulated bacterium, of a novel bacterial order, Capsulimonadales ord. nov., of the class Armatimonadia of the phylum Armatimonadetes.</title>
        <authorList>
            <person name="Li J."/>
            <person name="Kudo C."/>
            <person name="Tonouchi A."/>
        </authorList>
    </citation>
    <scope>NUCLEOTIDE SEQUENCE [LARGE SCALE GENOMIC DNA]</scope>
    <source>
        <strain evidence="2 3">AX-7</strain>
    </source>
</reference>
<dbReference type="Pfam" id="PF01590">
    <property type="entry name" value="GAF"/>
    <property type="match status" value="1"/>
</dbReference>